<evidence type="ECO:0000313" key="1">
    <source>
        <dbReference type="EMBL" id="MFB9838165.1"/>
    </source>
</evidence>
<evidence type="ECO:0000313" key="2">
    <source>
        <dbReference type="Proteomes" id="UP001589627"/>
    </source>
</evidence>
<reference evidence="1 2" key="1">
    <citation type="submission" date="2024-09" db="EMBL/GenBank/DDBJ databases">
        <authorList>
            <person name="Sun Q."/>
            <person name="Mori K."/>
        </authorList>
    </citation>
    <scope>NUCLEOTIDE SEQUENCE [LARGE SCALE GENOMIC DNA]</scope>
    <source>
        <strain evidence="1 2">TBRC 0563</strain>
    </source>
</reference>
<gene>
    <name evidence="1" type="ORF">ACFFNX_38975</name>
</gene>
<sequence length="76" mass="7744">MAVERLIRLAEGAGPSPTHLAMAFAVTSAIIGPRTMEHPDDEVLDQIVPPGTGIGPIAASCTSRAIARPAAERAAA</sequence>
<dbReference type="EMBL" id="JBHLZP010000472">
    <property type="protein sequence ID" value="MFB9838165.1"/>
    <property type="molecule type" value="Genomic_DNA"/>
</dbReference>
<organism evidence="1 2">
    <name type="scientific">Actinoallomurus acaciae</name>
    <dbReference type="NCBI Taxonomy" id="502577"/>
    <lineage>
        <taxon>Bacteria</taxon>
        <taxon>Bacillati</taxon>
        <taxon>Actinomycetota</taxon>
        <taxon>Actinomycetes</taxon>
        <taxon>Streptosporangiales</taxon>
        <taxon>Thermomonosporaceae</taxon>
        <taxon>Actinoallomurus</taxon>
    </lineage>
</organism>
<dbReference type="Proteomes" id="UP001589627">
    <property type="component" value="Unassembled WGS sequence"/>
</dbReference>
<dbReference type="RefSeq" id="WP_378211170.1">
    <property type="nucleotide sequence ID" value="NZ_JBHLZP010000472.1"/>
</dbReference>
<keyword evidence="2" id="KW-1185">Reference proteome</keyword>
<name>A0ABV5YSX0_9ACTN</name>
<accession>A0ABV5YSX0</accession>
<protein>
    <submittedName>
        <fullName evidence="1">Uncharacterized protein</fullName>
    </submittedName>
</protein>
<comment type="caution">
    <text evidence="1">The sequence shown here is derived from an EMBL/GenBank/DDBJ whole genome shotgun (WGS) entry which is preliminary data.</text>
</comment>
<proteinExistence type="predicted"/>